<dbReference type="InterPro" id="IPR018392">
    <property type="entry name" value="LysM"/>
</dbReference>
<dbReference type="EMBL" id="LR215973">
    <property type="protein sequence ID" value="VFA97184.1"/>
    <property type="molecule type" value="Genomic_DNA"/>
</dbReference>
<feature type="domain" description="LysM" evidence="2">
    <location>
        <begin position="58"/>
        <end position="105"/>
    </location>
</feature>
<dbReference type="CDD" id="cd00118">
    <property type="entry name" value="LysM"/>
    <property type="match status" value="1"/>
</dbReference>
<feature type="region of interest" description="Disordered" evidence="1">
    <location>
        <begin position="379"/>
        <end position="417"/>
    </location>
</feature>
<sequence length="992" mass="108196">MTTHTHIVASGDTLWDLAQQYYGESRLHPVLRAANRVEDPATMAVGLILTIPDLGSARTHDTVEGDTLADLADRYYGDASKWSVIADANGITDPATLPIGQLLWIPDSAAPSATPAPARPQPLHGSAREVLKATLVPIEIHDPGGEDAPERGSSGALVKVAAIRQLQLTPGETEALRRSGGAESARYGAVSETTFDTIATFEQTLVPALQPEISAVAPVPMAELLAFTDLLVDRRREALESLRQAREQAPTEELGREVVRLNAAIVAARELRERAIAHPIGMLNLERIEMVPVGIERGELVSTIPLAPGEETAVTHKEWSVTSKEFTTIVTDTLEEVSETGVTDNTDIAQSTSSQTQHSNQFNITGTVQGGIPIVSGSTTTGFTAQDAGSTSAAESRKHARSLTQKASSRSRQEHKVTIATRTETGTSETSTRVLKNSARHPIRIDYFSMMRQWRVRLYRYGLRLTYDVVVPEPAAAMRKHYAELDYWRSQLKPFDFPAVFADLDPNVKVDAHGNPDPAGQPKYQWLADRYDAAVPAYPAAPEPVTKGKVGGTNSSWAYMEIEFDVPAGAEITEIRVTANIGKHEDGGPIVFAVMGSTLGRTHNGDFLAVHDEKAMGFDGTPFMAGHTGHRVVTVFFHRVSAPFIQLKVLSRTRAQGIDQWKNDVWSALLSAAQNRHFVEQQEIAGKIAALEERLADVDTLTLRREESDEIMKSVIRWILGPAFEFMPKPVLDAFGAAGVDLIHGSGFDSSQLGMTTEQWALVRQHENIVRFINQAIEWENVVSFLYSYFWDVPPSWNFIRSLRHPDPTRQAFLRAGAARVVLTVRKGWEDKWVRFAETGSIDGAAAAPYLSVAREIAAYDDRNYPGIAPANPAKTATRLQESVYATCAQQVAPSSQPVTLDVDSSKGFVVGLPVVLDTYDNAHAQEAVRIVAVPNDHQITVAKVGHPHDGSQTPFPVIQPGERGTLIAEWNEYTPTSGTDIAVTSNLASIA</sequence>
<gene>
    <name evidence="3" type="ORF">NCTC10797_00943</name>
</gene>
<dbReference type="Proteomes" id="UP000290439">
    <property type="component" value="Chromosome"/>
</dbReference>
<dbReference type="SMART" id="SM00257">
    <property type="entry name" value="LysM"/>
    <property type="match status" value="2"/>
</dbReference>
<proteinExistence type="predicted"/>
<feature type="domain" description="LysM" evidence="2">
    <location>
        <begin position="4"/>
        <end position="51"/>
    </location>
</feature>
<dbReference type="AlphaFoldDB" id="A0A4U8VYW4"/>
<evidence type="ECO:0000313" key="4">
    <source>
        <dbReference type="Proteomes" id="UP000290439"/>
    </source>
</evidence>
<dbReference type="Pfam" id="PF01476">
    <property type="entry name" value="LysM"/>
    <property type="match status" value="2"/>
</dbReference>
<dbReference type="PROSITE" id="PS51782">
    <property type="entry name" value="LYSM"/>
    <property type="match status" value="2"/>
</dbReference>
<accession>A0A4U8VYW4</accession>
<feature type="compositionally biased region" description="Polar residues" evidence="1">
    <location>
        <begin position="379"/>
        <end position="394"/>
    </location>
</feature>
<name>A0A4U8VYW4_9NOCA</name>
<dbReference type="Gene3D" id="3.10.350.10">
    <property type="entry name" value="LysM domain"/>
    <property type="match status" value="2"/>
</dbReference>
<dbReference type="RefSeq" id="WP_130916133.1">
    <property type="nucleotide sequence ID" value="NZ_LR215973.1"/>
</dbReference>
<protein>
    <submittedName>
        <fullName evidence="3">LysM domain/BON superfamily protein</fullName>
    </submittedName>
</protein>
<dbReference type="InterPro" id="IPR036779">
    <property type="entry name" value="LysM_dom_sf"/>
</dbReference>
<organism evidence="3 4">
    <name type="scientific">Nocardia cyriacigeorgica</name>
    <dbReference type="NCBI Taxonomy" id="135487"/>
    <lineage>
        <taxon>Bacteria</taxon>
        <taxon>Bacillati</taxon>
        <taxon>Actinomycetota</taxon>
        <taxon>Actinomycetes</taxon>
        <taxon>Mycobacteriales</taxon>
        <taxon>Nocardiaceae</taxon>
        <taxon>Nocardia</taxon>
    </lineage>
</organism>
<evidence type="ECO:0000259" key="2">
    <source>
        <dbReference type="PROSITE" id="PS51782"/>
    </source>
</evidence>
<reference evidence="3 4" key="1">
    <citation type="submission" date="2019-02" db="EMBL/GenBank/DDBJ databases">
        <authorList>
            <consortium name="Pathogen Informatics"/>
        </authorList>
    </citation>
    <scope>NUCLEOTIDE SEQUENCE [LARGE SCALE GENOMIC DNA]</scope>
    <source>
        <strain evidence="3 4">3012STDY6756504</strain>
    </source>
</reference>
<evidence type="ECO:0000313" key="3">
    <source>
        <dbReference type="EMBL" id="VFA97184.1"/>
    </source>
</evidence>
<evidence type="ECO:0000256" key="1">
    <source>
        <dbReference type="SAM" id="MobiDB-lite"/>
    </source>
</evidence>